<keyword evidence="6" id="KW-1185">Reference proteome</keyword>
<dbReference type="Gene3D" id="2.60.120.650">
    <property type="entry name" value="Cupin"/>
    <property type="match status" value="1"/>
</dbReference>
<keyword evidence="3" id="KW-0408">Iron</keyword>
<dbReference type="eggNOG" id="COG2850">
    <property type="taxonomic scope" value="Bacteria"/>
</dbReference>
<dbReference type="AlphaFoldDB" id="U5QK64"/>
<sequence length="418" mass="47030">MITTFQEVIFPISVDDFLHRYWEREPLYIFRDNPYYYNGLINFDDFEQLILSTWPGPENILASRIDPLSGLGHYKNYSADDPHAISKILFDYASGFTIALFGLTKRSQAVHQLVRSAEQLLLGTGSAGLYAKAGEPQGFRIHKDPHDSYVLQLEGIKQWTIYEPQRLFPIPHDDDSYEVDESTLGSSILQVELHPGDMLYVPRGFVHEVRSNAAALSLSLIFRSCKRSDLLQETVNLLIARNPELRRSVQGSFVAFTLENHQHTVHSIRDACLQALSDEVVEQAIENIKRNMTGTIVPSQRGKFSQALRVTSLSHFSVLRKREGNIFHLEKTPAGLILTFPGGCISLQPELLTMLRFILEREQFTLDELSGTCGHELALPLVQRLVIEGFLFVEDSLTPILPGAESSNSSGLLCTDSP</sequence>
<evidence type="ECO:0000313" key="6">
    <source>
        <dbReference type="Proteomes" id="UP000017396"/>
    </source>
</evidence>
<dbReference type="KEGG" id="glj:GKIL_1768"/>
<protein>
    <recommendedName>
        <fullName evidence="4">JmjC domain-containing protein</fullName>
    </recommendedName>
</protein>
<reference evidence="5 6" key="1">
    <citation type="journal article" date="2013" name="PLoS ONE">
        <title>Cultivation and Complete Genome Sequencing of Gloeobacter kilaueensis sp. nov., from a Lava Cave in Kilauea Caldera, Hawai'i.</title>
        <authorList>
            <person name="Saw J.H."/>
            <person name="Schatz M."/>
            <person name="Brown M.V."/>
            <person name="Kunkel D.D."/>
            <person name="Foster J.S."/>
            <person name="Shick H."/>
            <person name="Christensen S."/>
            <person name="Hou S."/>
            <person name="Wan X."/>
            <person name="Donachie S.P."/>
        </authorList>
    </citation>
    <scope>NUCLEOTIDE SEQUENCE [LARGE SCALE GENOMIC DNA]</scope>
    <source>
        <strain evidence="6">JS</strain>
    </source>
</reference>
<evidence type="ECO:0000313" key="5">
    <source>
        <dbReference type="EMBL" id="AGY58014.1"/>
    </source>
</evidence>
<dbReference type="PANTHER" id="PTHR13096">
    <property type="entry name" value="MINA53 MYC INDUCED NUCLEAR ANTIGEN"/>
    <property type="match status" value="1"/>
</dbReference>
<proteinExistence type="predicted"/>
<name>U5QK64_GLOK1</name>
<dbReference type="SUPFAM" id="SSF51197">
    <property type="entry name" value="Clavaminate synthase-like"/>
    <property type="match status" value="1"/>
</dbReference>
<dbReference type="Pfam" id="PF08007">
    <property type="entry name" value="JmjC_2"/>
    <property type="match status" value="1"/>
</dbReference>
<accession>U5QK64</accession>
<dbReference type="EMBL" id="CP003587">
    <property type="protein sequence ID" value="AGY58014.1"/>
    <property type="molecule type" value="Genomic_DNA"/>
</dbReference>
<dbReference type="RefSeq" id="WP_023173138.1">
    <property type="nucleotide sequence ID" value="NC_022600.1"/>
</dbReference>
<evidence type="ECO:0000256" key="1">
    <source>
        <dbReference type="ARBA" id="ARBA00001954"/>
    </source>
</evidence>
<dbReference type="PATRIC" id="fig|1183438.3.peg.1734"/>
<dbReference type="PROSITE" id="PS51184">
    <property type="entry name" value="JMJC"/>
    <property type="match status" value="1"/>
</dbReference>
<organism evidence="5 6">
    <name type="scientific">Gloeobacter kilaueensis (strain ATCC BAA-2537 / CCAP 1431/1 / ULC 316 / JS1)</name>
    <dbReference type="NCBI Taxonomy" id="1183438"/>
    <lineage>
        <taxon>Bacteria</taxon>
        <taxon>Bacillati</taxon>
        <taxon>Cyanobacteriota</taxon>
        <taxon>Cyanophyceae</taxon>
        <taxon>Gloeobacterales</taxon>
        <taxon>Gloeobacteraceae</taxon>
        <taxon>Gloeobacter</taxon>
    </lineage>
</organism>
<dbReference type="Proteomes" id="UP000017396">
    <property type="component" value="Chromosome"/>
</dbReference>
<dbReference type="InterPro" id="IPR039994">
    <property type="entry name" value="NO66-like"/>
</dbReference>
<comment type="cofactor">
    <cofactor evidence="1">
        <name>Fe(2+)</name>
        <dbReference type="ChEBI" id="CHEBI:29033"/>
    </cofactor>
</comment>
<evidence type="ECO:0000256" key="3">
    <source>
        <dbReference type="ARBA" id="ARBA00023004"/>
    </source>
</evidence>
<dbReference type="InterPro" id="IPR003347">
    <property type="entry name" value="JmjC_dom"/>
</dbReference>
<dbReference type="PANTHER" id="PTHR13096:SF8">
    <property type="entry name" value="RIBOSOMAL OXYGENASE 1"/>
    <property type="match status" value="1"/>
</dbReference>
<evidence type="ECO:0000259" key="4">
    <source>
        <dbReference type="PROSITE" id="PS51184"/>
    </source>
</evidence>
<keyword evidence="2" id="KW-0479">Metal-binding</keyword>
<dbReference type="OrthoDB" id="118524at2"/>
<feature type="domain" description="JmjC" evidence="4">
    <location>
        <begin position="77"/>
        <end position="239"/>
    </location>
</feature>
<dbReference type="HOGENOM" id="CLU_013645_1_0_3"/>
<dbReference type="STRING" id="1183438.GKIL_1768"/>
<gene>
    <name evidence="5" type="ORF">GKIL_1768</name>
</gene>
<dbReference type="GO" id="GO:0046872">
    <property type="term" value="F:metal ion binding"/>
    <property type="evidence" value="ECO:0007669"/>
    <property type="project" value="UniProtKB-KW"/>
</dbReference>
<evidence type="ECO:0000256" key="2">
    <source>
        <dbReference type="ARBA" id="ARBA00022723"/>
    </source>
</evidence>